<dbReference type="InterPro" id="IPR036179">
    <property type="entry name" value="Ig-like_dom_sf"/>
</dbReference>
<dbReference type="Proteomes" id="UP000075883">
    <property type="component" value="Unassembled WGS sequence"/>
</dbReference>
<dbReference type="Gene3D" id="2.60.40.10">
    <property type="entry name" value="Immunoglobulins"/>
    <property type="match status" value="1"/>
</dbReference>
<keyword evidence="3" id="KW-1185">Reference proteome</keyword>
<dbReference type="EMBL" id="AXCM01009909">
    <property type="status" value="NOT_ANNOTATED_CDS"/>
    <property type="molecule type" value="Genomic_DNA"/>
</dbReference>
<dbReference type="EnsemblMetazoa" id="ACUA013560-RA">
    <property type="protein sequence ID" value="ACUA013560-PA"/>
    <property type="gene ID" value="ACUA013560"/>
</dbReference>
<evidence type="ECO:0000259" key="1">
    <source>
        <dbReference type="PROSITE" id="PS50835"/>
    </source>
</evidence>
<dbReference type="VEuPathDB" id="VectorBase:ACUA013560"/>
<protein>
    <recommendedName>
        <fullName evidence="1">Ig-like domain-containing protein</fullName>
    </recommendedName>
</protein>
<reference evidence="3" key="1">
    <citation type="submission" date="2013-09" db="EMBL/GenBank/DDBJ databases">
        <title>The Genome Sequence of Anopheles culicifacies species A.</title>
        <authorList>
            <consortium name="The Broad Institute Genomics Platform"/>
            <person name="Neafsey D.E."/>
            <person name="Besansky N."/>
            <person name="Howell P."/>
            <person name="Walton C."/>
            <person name="Young S.K."/>
            <person name="Zeng Q."/>
            <person name="Gargeya S."/>
            <person name="Fitzgerald M."/>
            <person name="Haas B."/>
            <person name="Abouelleil A."/>
            <person name="Allen A.W."/>
            <person name="Alvarado L."/>
            <person name="Arachchi H.M."/>
            <person name="Berlin A.M."/>
            <person name="Chapman S.B."/>
            <person name="Gainer-Dewar J."/>
            <person name="Goldberg J."/>
            <person name="Griggs A."/>
            <person name="Gujja S."/>
            <person name="Hansen M."/>
            <person name="Howarth C."/>
            <person name="Imamovic A."/>
            <person name="Ireland A."/>
            <person name="Larimer J."/>
            <person name="McCowan C."/>
            <person name="Murphy C."/>
            <person name="Pearson M."/>
            <person name="Poon T.W."/>
            <person name="Priest M."/>
            <person name="Roberts A."/>
            <person name="Saif S."/>
            <person name="Shea T."/>
            <person name="Sisk P."/>
            <person name="Sykes S."/>
            <person name="Wortman J."/>
            <person name="Nusbaum C."/>
            <person name="Birren B."/>
        </authorList>
    </citation>
    <scope>NUCLEOTIDE SEQUENCE [LARGE SCALE GENOMIC DNA]</scope>
    <source>
        <strain evidence="3">A-37</strain>
    </source>
</reference>
<name>A0A182MAK7_9DIPT</name>
<organism evidence="2 3">
    <name type="scientific">Anopheles culicifacies</name>
    <dbReference type="NCBI Taxonomy" id="139723"/>
    <lineage>
        <taxon>Eukaryota</taxon>
        <taxon>Metazoa</taxon>
        <taxon>Ecdysozoa</taxon>
        <taxon>Arthropoda</taxon>
        <taxon>Hexapoda</taxon>
        <taxon>Insecta</taxon>
        <taxon>Pterygota</taxon>
        <taxon>Neoptera</taxon>
        <taxon>Endopterygota</taxon>
        <taxon>Diptera</taxon>
        <taxon>Nematocera</taxon>
        <taxon>Culicoidea</taxon>
        <taxon>Culicidae</taxon>
        <taxon>Anophelinae</taxon>
        <taxon>Anopheles</taxon>
        <taxon>culicifacies species complex</taxon>
    </lineage>
</organism>
<evidence type="ECO:0000313" key="2">
    <source>
        <dbReference type="EnsemblMetazoa" id="ACUA013560-PA"/>
    </source>
</evidence>
<dbReference type="STRING" id="139723.A0A182MAK7"/>
<proteinExistence type="predicted"/>
<dbReference type="AlphaFoldDB" id="A0A182MAK7"/>
<reference evidence="2" key="2">
    <citation type="submission" date="2020-05" db="UniProtKB">
        <authorList>
            <consortium name="EnsemblMetazoa"/>
        </authorList>
    </citation>
    <scope>IDENTIFICATION</scope>
    <source>
        <strain evidence="2">A-37</strain>
    </source>
</reference>
<sequence>MEKRRPAPINMKVVVLMLRRVGNATRKDNDGQASASRSLANYFPGWLRLLGNIAKAVVGCYSRAYQCKTAPWLVEIIVAQAYKVDVEVLAASRGCTAILRCVVPNFVKELVRVVSWVQEPAFYIYPSLQGDGKYHLLPTGELLIHNLEYNDRYPSYRCRTMHKLTRQVVTSNSAKIRMNGPETGKQRQHNYRHNQTLFQTIAPKLSYLLTRIQKKIPALIARQASTFQALSEKGLMNAEQRGIVSPSVVEHTSHVAVSQDEGAVLLCVAQGCPSPEYRTASQQLG</sequence>
<dbReference type="SUPFAM" id="SSF48726">
    <property type="entry name" value="Immunoglobulin"/>
    <property type="match status" value="1"/>
</dbReference>
<feature type="domain" description="Ig-like" evidence="1">
    <location>
        <begin position="71"/>
        <end position="177"/>
    </location>
</feature>
<dbReference type="PROSITE" id="PS50835">
    <property type="entry name" value="IG_LIKE"/>
    <property type="match status" value="1"/>
</dbReference>
<dbReference type="EMBL" id="AXCM01009908">
    <property type="status" value="NOT_ANNOTATED_CDS"/>
    <property type="molecule type" value="Genomic_DNA"/>
</dbReference>
<dbReference type="InterPro" id="IPR007110">
    <property type="entry name" value="Ig-like_dom"/>
</dbReference>
<dbReference type="InterPro" id="IPR013783">
    <property type="entry name" value="Ig-like_fold"/>
</dbReference>
<accession>A0A182MAK7</accession>
<evidence type="ECO:0000313" key="3">
    <source>
        <dbReference type="Proteomes" id="UP000075883"/>
    </source>
</evidence>